<evidence type="ECO:0000313" key="2">
    <source>
        <dbReference type="EMBL" id="SVD57946.1"/>
    </source>
</evidence>
<gene>
    <name evidence="2" type="ORF">METZ01_LOCUS410800</name>
</gene>
<evidence type="ECO:0008006" key="3">
    <source>
        <dbReference type="Google" id="ProtNLM"/>
    </source>
</evidence>
<dbReference type="AlphaFoldDB" id="A0A382WG78"/>
<keyword evidence="1" id="KW-0663">Pyridoxal phosphate</keyword>
<sequence length="96" mass="10889">MQRRIQSSLALTGQEESGFTIVAVSKKKSLADIETAYNLGLDNFGENFVQEAIKKIKAFKHKTTWHFIGSIQSNKAKPISENFDWVHTITRYSIAE</sequence>
<organism evidence="2">
    <name type="scientific">marine metagenome</name>
    <dbReference type="NCBI Taxonomy" id="408172"/>
    <lineage>
        <taxon>unclassified sequences</taxon>
        <taxon>metagenomes</taxon>
        <taxon>ecological metagenomes</taxon>
    </lineage>
</organism>
<dbReference type="SUPFAM" id="SSF51419">
    <property type="entry name" value="PLP-binding barrel"/>
    <property type="match status" value="1"/>
</dbReference>
<dbReference type="PANTHER" id="PTHR10146:SF14">
    <property type="entry name" value="PYRIDOXAL PHOSPHATE HOMEOSTASIS PROTEIN"/>
    <property type="match status" value="1"/>
</dbReference>
<evidence type="ECO:0000256" key="1">
    <source>
        <dbReference type="ARBA" id="ARBA00022898"/>
    </source>
</evidence>
<dbReference type="EMBL" id="UINC01159707">
    <property type="protein sequence ID" value="SVD57946.1"/>
    <property type="molecule type" value="Genomic_DNA"/>
</dbReference>
<dbReference type="Gene3D" id="3.20.20.10">
    <property type="entry name" value="Alanine racemase"/>
    <property type="match status" value="1"/>
</dbReference>
<dbReference type="GO" id="GO:0030170">
    <property type="term" value="F:pyridoxal phosphate binding"/>
    <property type="evidence" value="ECO:0007669"/>
    <property type="project" value="InterPro"/>
</dbReference>
<dbReference type="InterPro" id="IPR029066">
    <property type="entry name" value="PLP-binding_barrel"/>
</dbReference>
<dbReference type="InterPro" id="IPR011078">
    <property type="entry name" value="PyrdxlP_homeostasis"/>
</dbReference>
<feature type="non-terminal residue" evidence="2">
    <location>
        <position position="96"/>
    </location>
</feature>
<accession>A0A382WG78</accession>
<reference evidence="2" key="1">
    <citation type="submission" date="2018-05" db="EMBL/GenBank/DDBJ databases">
        <authorList>
            <person name="Lanie J.A."/>
            <person name="Ng W.-L."/>
            <person name="Kazmierczak K.M."/>
            <person name="Andrzejewski T.M."/>
            <person name="Davidsen T.M."/>
            <person name="Wayne K.J."/>
            <person name="Tettelin H."/>
            <person name="Glass J.I."/>
            <person name="Rusch D."/>
            <person name="Podicherti R."/>
            <person name="Tsui H.-C.T."/>
            <person name="Winkler M.E."/>
        </authorList>
    </citation>
    <scope>NUCLEOTIDE SEQUENCE</scope>
</reference>
<proteinExistence type="predicted"/>
<protein>
    <recommendedName>
        <fullName evidence="3">Alanine racemase N-terminal domain-containing protein</fullName>
    </recommendedName>
</protein>
<name>A0A382WG78_9ZZZZ</name>
<dbReference type="PROSITE" id="PS01211">
    <property type="entry name" value="UPF0001"/>
    <property type="match status" value="1"/>
</dbReference>
<dbReference type="PANTHER" id="PTHR10146">
    <property type="entry name" value="PROLINE SYNTHETASE CO-TRANSCRIBED BACTERIAL HOMOLOG PROTEIN"/>
    <property type="match status" value="1"/>
</dbReference>